<comment type="function">
    <text evidence="11">Peptidoglycan polymerase that is essential for cell wall elongation.</text>
</comment>
<keyword evidence="10 11" id="KW-0961">Cell wall biogenesis/degradation</keyword>
<evidence type="ECO:0000313" key="12">
    <source>
        <dbReference type="EMBL" id="MFC4201792.1"/>
    </source>
</evidence>
<reference evidence="13" key="1">
    <citation type="journal article" date="2019" name="Int. J. Syst. Evol. Microbiol.">
        <title>The Global Catalogue of Microorganisms (GCM) 10K type strain sequencing project: providing services to taxonomists for standard genome sequencing and annotation.</title>
        <authorList>
            <consortium name="The Broad Institute Genomics Platform"/>
            <consortium name="The Broad Institute Genome Sequencing Center for Infectious Disease"/>
            <person name="Wu L."/>
            <person name="Ma J."/>
        </authorList>
    </citation>
    <scope>NUCLEOTIDE SEQUENCE [LARGE SCALE GENOMIC DNA]</scope>
    <source>
        <strain evidence="13">LMG 24813</strain>
    </source>
</reference>
<dbReference type="HAMAP" id="MF_02079">
    <property type="entry name" value="PGT_RodA"/>
    <property type="match status" value="1"/>
</dbReference>
<keyword evidence="4 11" id="KW-0808">Transferase</keyword>
<sequence>MKRIVDAIVKALTAFDWPLLAILVLMMLLGMTIMHSAVGGTDLRFSDQMRNFMIAFFAMWVAALLSPPKLMKLAVPFYILGVALLLGVEFAGETSKGATRWLNLGFGRIQPSEMMKIAVPLMLAWYFHEHQGKLRILDFIVAGVLLAIPFGLIAKQPDLGTALLVFTAGFCVIYFGGLSFKLLIPLVLITAVALGSLVYYESRICQPGVDWVVLHEYQKHRVCTLLDPSSDPLGKGFHTIQSMIAVGSGGVYGKGYMQGTQSHLDFIPERTTDFIFAVYAEEFGLYGGIMLLALYTLLIARGLSIALKARTQFGRLMAGSMAMMFFVYVFVNIGMVTGILPVVGVPLPFMSYGGTALTTLGIACGILMSISRYRPESD</sequence>
<feature type="transmembrane region" description="Helical" evidence="11">
    <location>
        <begin position="136"/>
        <end position="153"/>
    </location>
</feature>
<comment type="subcellular location">
    <subcellularLocation>
        <location evidence="11">Cell inner membrane</location>
        <topology evidence="11">Multi-pass membrane protein</topology>
    </subcellularLocation>
    <subcellularLocation>
        <location evidence="1">Membrane</location>
        <topology evidence="1">Multi-pass membrane protein</topology>
    </subcellularLocation>
</comment>
<comment type="caution">
    <text evidence="12">The sequence shown here is derived from an EMBL/GenBank/DDBJ whole genome shotgun (WGS) entry which is preliminary data.</text>
</comment>
<keyword evidence="2 11" id="KW-1003">Cell membrane</keyword>
<dbReference type="InterPro" id="IPR018365">
    <property type="entry name" value="Cell_cycle_FtsW-rel_CS"/>
</dbReference>
<keyword evidence="8 11" id="KW-1133">Transmembrane helix</keyword>
<evidence type="ECO:0000256" key="8">
    <source>
        <dbReference type="ARBA" id="ARBA00022989"/>
    </source>
</evidence>
<dbReference type="InterPro" id="IPR001182">
    <property type="entry name" value="FtsW/RodA"/>
</dbReference>
<dbReference type="PANTHER" id="PTHR30474">
    <property type="entry name" value="CELL CYCLE PROTEIN"/>
    <property type="match status" value="1"/>
</dbReference>
<protein>
    <recommendedName>
        <fullName evidence="11">Peptidoglycan glycosyltransferase MrdB</fullName>
        <shortName evidence="11">PGT</shortName>
        <ecNumber evidence="11">2.4.99.28</ecNumber>
    </recommendedName>
    <alternativeName>
        <fullName evidence="11">Cell elongation protein RodA</fullName>
    </alternativeName>
    <alternativeName>
        <fullName evidence="11">Cell wall polymerase</fullName>
    </alternativeName>
    <alternativeName>
        <fullName evidence="11">Peptidoglycan polymerase</fullName>
        <shortName evidence="11">PG polymerase</shortName>
    </alternativeName>
</protein>
<evidence type="ECO:0000256" key="11">
    <source>
        <dbReference type="HAMAP-Rule" id="MF_02079"/>
    </source>
</evidence>
<feature type="transmembrane region" description="Helical" evidence="11">
    <location>
        <begin position="349"/>
        <end position="370"/>
    </location>
</feature>
<accession>A0ABV8P287</accession>
<proteinExistence type="inferred from homology"/>
<feature type="transmembrane region" description="Helical" evidence="11">
    <location>
        <begin position="159"/>
        <end position="175"/>
    </location>
</feature>
<dbReference type="EC" id="2.4.99.28" evidence="11"/>
<feature type="transmembrane region" description="Helical" evidence="11">
    <location>
        <begin position="283"/>
        <end position="300"/>
    </location>
</feature>
<dbReference type="InterPro" id="IPR011923">
    <property type="entry name" value="RodA/MrdB"/>
</dbReference>
<name>A0ABV8P287_9BURK</name>
<dbReference type="Pfam" id="PF01098">
    <property type="entry name" value="FTSW_RODA_SPOVE"/>
    <property type="match status" value="1"/>
</dbReference>
<keyword evidence="7 11" id="KW-0573">Peptidoglycan synthesis</keyword>
<dbReference type="RefSeq" id="WP_217964936.1">
    <property type="nucleotide sequence ID" value="NZ_JAHTBN010000004.1"/>
</dbReference>
<dbReference type="PROSITE" id="PS00428">
    <property type="entry name" value="FTSW_RODA_SPOVE"/>
    <property type="match status" value="1"/>
</dbReference>
<evidence type="ECO:0000313" key="13">
    <source>
        <dbReference type="Proteomes" id="UP001595848"/>
    </source>
</evidence>
<evidence type="ECO:0000256" key="9">
    <source>
        <dbReference type="ARBA" id="ARBA00023136"/>
    </source>
</evidence>
<feature type="transmembrane region" description="Helical" evidence="11">
    <location>
        <begin position="73"/>
        <end position="92"/>
    </location>
</feature>
<keyword evidence="6 11" id="KW-0133">Cell shape</keyword>
<organism evidence="12 13">
    <name type="scientific">Candidimonas humi</name>
    <dbReference type="NCBI Taxonomy" id="683355"/>
    <lineage>
        <taxon>Bacteria</taxon>
        <taxon>Pseudomonadati</taxon>
        <taxon>Pseudomonadota</taxon>
        <taxon>Betaproteobacteria</taxon>
        <taxon>Burkholderiales</taxon>
        <taxon>Alcaligenaceae</taxon>
        <taxon>Candidimonas</taxon>
    </lineage>
</organism>
<keyword evidence="5 11" id="KW-0812">Transmembrane</keyword>
<evidence type="ECO:0000256" key="4">
    <source>
        <dbReference type="ARBA" id="ARBA00022679"/>
    </source>
</evidence>
<dbReference type="Proteomes" id="UP001595848">
    <property type="component" value="Unassembled WGS sequence"/>
</dbReference>
<keyword evidence="9 11" id="KW-0472">Membrane</keyword>
<evidence type="ECO:0000256" key="5">
    <source>
        <dbReference type="ARBA" id="ARBA00022692"/>
    </source>
</evidence>
<evidence type="ECO:0000256" key="1">
    <source>
        <dbReference type="ARBA" id="ARBA00004141"/>
    </source>
</evidence>
<feature type="transmembrane region" description="Helical" evidence="11">
    <location>
        <begin position="17"/>
        <end position="38"/>
    </location>
</feature>
<dbReference type="EMBL" id="JBHSBV010000004">
    <property type="protein sequence ID" value="MFC4201792.1"/>
    <property type="molecule type" value="Genomic_DNA"/>
</dbReference>
<dbReference type="PANTHER" id="PTHR30474:SF1">
    <property type="entry name" value="PEPTIDOGLYCAN GLYCOSYLTRANSFERASE MRDB"/>
    <property type="match status" value="1"/>
</dbReference>
<evidence type="ECO:0000256" key="3">
    <source>
        <dbReference type="ARBA" id="ARBA00022676"/>
    </source>
</evidence>
<keyword evidence="3 11" id="KW-0328">Glycosyltransferase</keyword>
<dbReference type="NCBIfam" id="TIGR02210">
    <property type="entry name" value="rodA_shape"/>
    <property type="match status" value="1"/>
</dbReference>
<feature type="transmembrane region" description="Helical" evidence="11">
    <location>
        <begin position="321"/>
        <end position="343"/>
    </location>
</feature>
<evidence type="ECO:0000256" key="6">
    <source>
        <dbReference type="ARBA" id="ARBA00022960"/>
    </source>
</evidence>
<comment type="pathway">
    <text evidence="11">Cell wall biogenesis; peptidoglycan biosynthesis.</text>
</comment>
<keyword evidence="13" id="KW-1185">Reference proteome</keyword>
<keyword evidence="11" id="KW-0997">Cell inner membrane</keyword>
<feature type="transmembrane region" description="Helical" evidence="11">
    <location>
        <begin position="50"/>
        <end position="67"/>
    </location>
</feature>
<feature type="transmembrane region" description="Helical" evidence="11">
    <location>
        <begin position="182"/>
        <end position="200"/>
    </location>
</feature>
<evidence type="ECO:0000256" key="7">
    <source>
        <dbReference type="ARBA" id="ARBA00022984"/>
    </source>
</evidence>
<gene>
    <name evidence="11 12" type="primary">rodA</name>
    <name evidence="11" type="synonym">mrdB</name>
    <name evidence="12" type="ORF">ACFOY1_12585</name>
</gene>
<evidence type="ECO:0000256" key="2">
    <source>
        <dbReference type="ARBA" id="ARBA00022475"/>
    </source>
</evidence>
<comment type="catalytic activity">
    <reaction evidence="11">
        <text>[GlcNAc-(1-&gt;4)-Mur2Ac(oyl-L-Ala-gamma-D-Glu-L-Lys-D-Ala-D-Ala)](n)-di-trans,octa-cis-undecaprenyl diphosphate + beta-D-GlcNAc-(1-&gt;4)-Mur2Ac(oyl-L-Ala-gamma-D-Glu-L-Lys-D-Ala-D-Ala)-di-trans,octa-cis-undecaprenyl diphosphate = [GlcNAc-(1-&gt;4)-Mur2Ac(oyl-L-Ala-gamma-D-Glu-L-Lys-D-Ala-D-Ala)](n+1)-di-trans,octa-cis-undecaprenyl diphosphate + di-trans,octa-cis-undecaprenyl diphosphate + H(+)</text>
        <dbReference type="Rhea" id="RHEA:23708"/>
        <dbReference type="Rhea" id="RHEA-COMP:9602"/>
        <dbReference type="Rhea" id="RHEA-COMP:9603"/>
        <dbReference type="ChEBI" id="CHEBI:15378"/>
        <dbReference type="ChEBI" id="CHEBI:58405"/>
        <dbReference type="ChEBI" id="CHEBI:60033"/>
        <dbReference type="ChEBI" id="CHEBI:78435"/>
        <dbReference type="EC" id="2.4.99.28"/>
    </reaction>
</comment>
<evidence type="ECO:0000256" key="10">
    <source>
        <dbReference type="ARBA" id="ARBA00023316"/>
    </source>
</evidence>
<comment type="similarity">
    <text evidence="11">Belongs to the SEDS family. MrdB/RodA subfamily.</text>
</comment>